<dbReference type="InterPro" id="IPR053155">
    <property type="entry name" value="F-pilin_assembly_TraC"/>
</dbReference>
<name>C0QUW6_PERMH</name>
<dbReference type="SUPFAM" id="SSF160246">
    <property type="entry name" value="EspE N-terminal domain-like"/>
    <property type="match status" value="1"/>
</dbReference>
<evidence type="ECO:0000259" key="1">
    <source>
        <dbReference type="Pfam" id="PF19044"/>
    </source>
</evidence>
<dbReference type="NCBIfam" id="TIGR02746">
    <property type="entry name" value="TraC-F-type"/>
    <property type="match status" value="1"/>
</dbReference>
<feature type="domain" description="TraG P-loop" evidence="1">
    <location>
        <begin position="468"/>
        <end position="850"/>
    </location>
</feature>
<dbReference type="InterPro" id="IPR027417">
    <property type="entry name" value="P-loop_NTPase"/>
</dbReference>
<dbReference type="KEGG" id="pmx:PERMA_A0037"/>
<gene>
    <name evidence="2" type="primary">traC</name>
    <name evidence="2" type="ordered locus">PERMA_A0037</name>
</gene>
<dbReference type="InterPro" id="IPR025955">
    <property type="entry name" value="TraC/Conjuga_ATPase"/>
</dbReference>
<dbReference type="HOGENOM" id="CLU_007815_1_0_0"/>
<geneLocation type="plasmid" evidence="3">
    <name>pPERMA01</name>
</geneLocation>
<keyword evidence="2" id="KW-0614">Plasmid</keyword>
<reference evidence="2 3" key="1">
    <citation type="journal article" date="2009" name="J. Bacteriol.">
        <title>Complete and draft genome sequences of six members of the Aquificales.</title>
        <authorList>
            <person name="Reysenbach A.L."/>
            <person name="Hamamura N."/>
            <person name="Podar M."/>
            <person name="Griffiths E."/>
            <person name="Ferreira S."/>
            <person name="Hochstein R."/>
            <person name="Heidelberg J."/>
            <person name="Johnson J."/>
            <person name="Mead D."/>
            <person name="Pohorille A."/>
            <person name="Sarmiento M."/>
            <person name="Schweighofer K."/>
            <person name="Seshadri R."/>
            <person name="Voytek M.A."/>
        </authorList>
    </citation>
    <scope>NUCLEOTIDE SEQUENCE [LARGE SCALE GENOMIC DNA]</scope>
    <source>
        <strain evidence="3">DSM 14350 / EX-H1</strain>
        <plasmid evidence="3">pPERMA01</plasmid>
    </source>
</reference>
<evidence type="ECO:0000313" key="2">
    <source>
        <dbReference type="EMBL" id="ACO05012.1"/>
    </source>
</evidence>
<dbReference type="Gene3D" id="1.10.8.730">
    <property type="match status" value="1"/>
</dbReference>
<dbReference type="EMBL" id="CP001231">
    <property type="protein sequence ID" value="ACO05012.1"/>
    <property type="molecule type" value="Genomic_DNA"/>
</dbReference>
<proteinExistence type="predicted"/>
<dbReference type="Pfam" id="PF19044">
    <property type="entry name" value="P-loop_TraG"/>
    <property type="match status" value="1"/>
</dbReference>
<organism evidence="2 3">
    <name type="scientific">Persephonella marina (strain DSM 14350 / EX-H1)</name>
    <dbReference type="NCBI Taxonomy" id="123214"/>
    <lineage>
        <taxon>Bacteria</taxon>
        <taxon>Pseudomonadati</taxon>
        <taxon>Aquificota</taxon>
        <taxon>Aquificia</taxon>
        <taxon>Aquificales</taxon>
        <taxon>Hydrogenothermaceae</taxon>
        <taxon>Persephonella</taxon>
    </lineage>
</organism>
<dbReference type="AlphaFoldDB" id="C0QUW6"/>
<accession>C0QUW6</accession>
<dbReference type="Pfam" id="PF11130">
    <property type="entry name" value="TraC_F_IV"/>
    <property type="match status" value="1"/>
</dbReference>
<dbReference type="InterPro" id="IPR037257">
    <property type="entry name" value="T2SS_E_N_sf"/>
</dbReference>
<dbReference type="Proteomes" id="UP000001366">
    <property type="component" value="Plasmid unnamed"/>
</dbReference>
<dbReference type="CDD" id="cd01127">
    <property type="entry name" value="TrwB_TraG_TraD_VirD4"/>
    <property type="match status" value="1"/>
</dbReference>
<evidence type="ECO:0000313" key="3">
    <source>
        <dbReference type="Proteomes" id="UP000001366"/>
    </source>
</evidence>
<dbReference type="PaxDb" id="123214-PERMA_A0037"/>
<dbReference type="Gene3D" id="3.40.50.300">
    <property type="entry name" value="P-loop containing nucleotide triphosphate hydrolases"/>
    <property type="match status" value="1"/>
</dbReference>
<dbReference type="SUPFAM" id="SSF52540">
    <property type="entry name" value="P-loop containing nucleoside triphosphate hydrolases"/>
    <property type="match status" value="1"/>
</dbReference>
<dbReference type="eggNOG" id="COG3451">
    <property type="taxonomic scope" value="Bacteria"/>
</dbReference>
<dbReference type="InterPro" id="IPR014117">
    <property type="entry name" value="TraC-F-type"/>
</dbReference>
<dbReference type="PANTHER" id="PTHR38467:SF1">
    <property type="entry name" value="CONJUGATIVE TRANSFER: ASSEMBLY"/>
    <property type="match status" value="1"/>
</dbReference>
<protein>
    <submittedName>
        <fullName evidence="2">Type-IV secretion system protein TraC</fullName>
    </submittedName>
</protein>
<dbReference type="InterPro" id="IPR043964">
    <property type="entry name" value="P-loop_TraG"/>
</dbReference>
<sequence>MITKIKELFLGENLEKYGTERRIINALIRNRVRAADYISVLEEKDNIFLTKEGFGFAFYLTLPAFLGQRQEEAFETFLNHDYPDGTVINFMAFSSSNIKPFLDYWEQEHSAENVDIDNPGILKYIIKKRKEYLLNAVNNSFWEDVEAKPRIIYNIMSVHIPFESDNPDVVRIQFRRIRKLANRIREAIRAEGFGCDFANADMMLAIYKEILNPELQGAIKYQKGLDFNRQVLDRNTTLRLVGGLESDLEVANDEKKKYWRGFWFSQYPNEMTLWKFSNILFPYDDTNPSPIIPTDFFMCMQVKVEDIEKRQTKITAKAIQMQDQAEKSEFARWIPKIKRRGEYAKYIKEVIEDGKVPYSASMYLFISADNPEHLDDIASGAVQRFVSKKFKLAREIDASLFNVLMECLPLNQIKEREEFFINYSTLFDANIASLMPFQGTSLGSKRPITLYLDRKYSLWGFDPFHSDTNFNIVKIAASGGGKSFSENDFHVLNLSAGRKIRVIDIGWSYKPLCSLLGGEYIELDDERNPCFNPFTHIIEDEKGNIHEDELAVLIPFVGLLAGLDLNPEALISNEDNLMARYCSFIARAITNAYKSYGNKTGLKEVVEELQKLEDDTGDNIPQKLSQALYEFSHGHYARYFNGENNIHYSKDYVVLELEQIENKDPRLKQAILYSLILRIFREFFLAHLRKDYSRKFLVVDEAWSILRESKAGYFLETAARRFRKYGCSLVVITQKIEDLLASPATRAIYANSAHLMILKPSEQDIEDAKSEKRLPVSDFEKELILSLTTVPGKFSELIIRNSVLGTVVGRLIVDRYSYWTFTTNDAERRVRTELLEELKNYELVLETLAKRMPIGEILEKLGYITGEQKQLILWLQSNHPKYKGKLFGEIATELGFVSKEKVIEATEKQKNISLQLKQLVEAYKKK</sequence>
<dbReference type="OrthoDB" id="596266at2"/>
<dbReference type="RefSeq" id="WP_012675200.1">
    <property type="nucleotide sequence ID" value="NC_012439.1"/>
</dbReference>
<dbReference type="PANTHER" id="PTHR38467">
    <property type="match status" value="1"/>
</dbReference>
<keyword evidence="3" id="KW-1185">Reference proteome</keyword>